<dbReference type="OrthoDB" id="8300208at2759"/>
<feature type="non-terminal residue" evidence="3">
    <location>
        <position position="222"/>
    </location>
</feature>
<dbReference type="GO" id="GO:0006310">
    <property type="term" value="P:DNA recombination"/>
    <property type="evidence" value="ECO:0007669"/>
    <property type="project" value="UniProtKB-KW"/>
</dbReference>
<dbReference type="EMBL" id="LR915673">
    <property type="protein sequence ID" value="CAD7255046.1"/>
    <property type="molecule type" value="Genomic_DNA"/>
</dbReference>
<dbReference type="AlphaFoldDB" id="A0A7R9FU54"/>
<dbReference type="NCBIfam" id="NF033563">
    <property type="entry name" value="transpos_IS30"/>
    <property type="match status" value="1"/>
</dbReference>
<dbReference type="GO" id="GO:0004803">
    <property type="term" value="F:transposase activity"/>
    <property type="evidence" value="ECO:0007669"/>
    <property type="project" value="TreeGrafter"/>
</dbReference>
<keyword evidence="4" id="KW-1185">Reference proteome</keyword>
<reference evidence="3" key="1">
    <citation type="submission" date="2020-11" db="EMBL/GenBank/DDBJ databases">
        <authorList>
            <person name="Tran Van P."/>
        </authorList>
    </citation>
    <scope>NUCLEOTIDE SEQUENCE</scope>
</reference>
<keyword evidence="1" id="KW-0233">DNA recombination</keyword>
<name>A0A7R9FU54_9CRUS</name>
<dbReference type="Pfam" id="PF13936">
    <property type="entry name" value="HTH_38"/>
    <property type="match status" value="1"/>
</dbReference>
<evidence type="ECO:0000313" key="3">
    <source>
        <dbReference type="EMBL" id="CAD7255046.1"/>
    </source>
</evidence>
<dbReference type="InterPro" id="IPR051917">
    <property type="entry name" value="Transposase-Integrase"/>
</dbReference>
<protein>
    <recommendedName>
        <fullName evidence="2">Transposase IS30-like HTH domain-containing protein</fullName>
    </recommendedName>
</protein>
<sequence length="222" mass="25497">MAYTHLSLEDRNYIEKRLKQKDSLNRIAHDLGRSQSTLSRELSRNTGLRGYRYQQADKKAKQRHQEKPKAIKLSVALVGTINTLLEQDWSPEQISGRLKEEGKDTVCPETIYQHVLKDKRSQGKLHLHLRRYTKKYRKRYGGKTGSVKGIPNRVEIDERPDVVNQRERLGDWEADTMIGKGHKGVLVTLDERKSKLRLALPVTRKTAEAVTGGLIMLLSAFK</sequence>
<dbReference type="PANTHER" id="PTHR10948:SF23">
    <property type="entry name" value="TRANSPOSASE INSI FOR INSERTION SEQUENCE ELEMENT IS30A-RELATED"/>
    <property type="match status" value="1"/>
</dbReference>
<evidence type="ECO:0000313" key="4">
    <source>
        <dbReference type="Proteomes" id="UP000677054"/>
    </source>
</evidence>
<dbReference type="PANTHER" id="PTHR10948">
    <property type="entry name" value="TRANSPOSASE"/>
    <property type="match status" value="1"/>
</dbReference>
<feature type="domain" description="Transposase IS30-like HTH" evidence="2">
    <location>
        <begin position="3"/>
        <end position="45"/>
    </location>
</feature>
<organism evidence="3">
    <name type="scientific">Darwinula stevensoni</name>
    <dbReference type="NCBI Taxonomy" id="69355"/>
    <lineage>
        <taxon>Eukaryota</taxon>
        <taxon>Metazoa</taxon>
        <taxon>Ecdysozoa</taxon>
        <taxon>Arthropoda</taxon>
        <taxon>Crustacea</taxon>
        <taxon>Oligostraca</taxon>
        <taxon>Ostracoda</taxon>
        <taxon>Podocopa</taxon>
        <taxon>Podocopida</taxon>
        <taxon>Darwinulocopina</taxon>
        <taxon>Darwinuloidea</taxon>
        <taxon>Darwinulidae</taxon>
        <taxon>Darwinula</taxon>
    </lineage>
</organism>
<gene>
    <name evidence="3" type="ORF">DSTB1V02_LOCUS14792</name>
</gene>
<evidence type="ECO:0000256" key="1">
    <source>
        <dbReference type="ARBA" id="ARBA00023172"/>
    </source>
</evidence>
<dbReference type="Proteomes" id="UP000677054">
    <property type="component" value="Unassembled WGS sequence"/>
</dbReference>
<dbReference type="EMBL" id="CAJPEV010016155">
    <property type="protein sequence ID" value="CAG0907294.1"/>
    <property type="molecule type" value="Genomic_DNA"/>
</dbReference>
<evidence type="ECO:0000259" key="2">
    <source>
        <dbReference type="Pfam" id="PF13936"/>
    </source>
</evidence>
<dbReference type="InterPro" id="IPR053392">
    <property type="entry name" value="Transposase_IS30-like"/>
</dbReference>
<proteinExistence type="predicted"/>
<dbReference type="GO" id="GO:0032196">
    <property type="term" value="P:transposition"/>
    <property type="evidence" value="ECO:0007669"/>
    <property type="project" value="TreeGrafter"/>
</dbReference>
<dbReference type="GO" id="GO:0005829">
    <property type="term" value="C:cytosol"/>
    <property type="evidence" value="ECO:0007669"/>
    <property type="project" value="TreeGrafter"/>
</dbReference>
<dbReference type="InterPro" id="IPR025246">
    <property type="entry name" value="IS30-like_HTH"/>
</dbReference>
<accession>A0A7R9FU54</accession>